<comment type="caution">
    <text evidence="3">The sequence shown here is derived from an EMBL/GenBank/DDBJ whole genome shotgun (WGS) entry which is preliminary data.</text>
</comment>
<dbReference type="CDD" id="cd00085">
    <property type="entry name" value="HNHc"/>
    <property type="match status" value="1"/>
</dbReference>
<reference evidence="4" key="1">
    <citation type="journal article" date="2019" name="Int. J. Syst. Evol. Microbiol.">
        <title>The Global Catalogue of Microorganisms (GCM) 10K type strain sequencing project: providing services to taxonomists for standard genome sequencing and annotation.</title>
        <authorList>
            <consortium name="The Broad Institute Genomics Platform"/>
            <consortium name="The Broad Institute Genome Sequencing Center for Infectious Disease"/>
            <person name="Wu L."/>
            <person name="Ma J."/>
        </authorList>
    </citation>
    <scope>NUCLEOTIDE SEQUENCE [LARGE SCALE GENOMIC DNA]</scope>
    <source>
        <strain evidence="4">JCM 18077</strain>
    </source>
</reference>
<dbReference type="InterPro" id="IPR003870">
    <property type="entry name" value="DUF222"/>
</dbReference>
<evidence type="ECO:0000256" key="1">
    <source>
        <dbReference type="SAM" id="MobiDB-lite"/>
    </source>
</evidence>
<feature type="domain" description="DUF222" evidence="2">
    <location>
        <begin position="89"/>
        <end position="337"/>
    </location>
</feature>
<gene>
    <name evidence="3" type="ORF">GCM10023217_03850</name>
</gene>
<evidence type="ECO:0000259" key="2">
    <source>
        <dbReference type="Pfam" id="PF02720"/>
    </source>
</evidence>
<dbReference type="Pfam" id="PF02720">
    <property type="entry name" value="DUF222"/>
    <property type="match status" value="1"/>
</dbReference>
<feature type="region of interest" description="Disordered" evidence="1">
    <location>
        <begin position="355"/>
        <end position="410"/>
    </location>
</feature>
<proteinExistence type="predicted"/>
<dbReference type="Proteomes" id="UP001500822">
    <property type="component" value="Unassembled WGS sequence"/>
</dbReference>
<protein>
    <recommendedName>
        <fullName evidence="2">DUF222 domain-containing protein</fullName>
    </recommendedName>
</protein>
<feature type="compositionally biased region" description="Basic residues" evidence="1">
    <location>
        <begin position="569"/>
        <end position="580"/>
    </location>
</feature>
<feature type="region of interest" description="Disordered" evidence="1">
    <location>
        <begin position="548"/>
        <end position="593"/>
    </location>
</feature>
<name>A0ABP8YWE9_9ACTN</name>
<keyword evidence="4" id="KW-1185">Reference proteome</keyword>
<evidence type="ECO:0000313" key="4">
    <source>
        <dbReference type="Proteomes" id="UP001500822"/>
    </source>
</evidence>
<feature type="compositionally biased region" description="Basic and acidic residues" evidence="1">
    <location>
        <begin position="378"/>
        <end position="399"/>
    </location>
</feature>
<accession>A0ABP8YWE9</accession>
<dbReference type="InterPro" id="IPR003615">
    <property type="entry name" value="HNH_nuc"/>
</dbReference>
<sequence>MATRRPSRHTVTVPWCPLPQPVPSPWVLEDLSPLGLEDPEPTLPEADQVNGLLDVLVNIAEGESFLAYRRLRAVWDIVDLVLLEAGEELAASQESEMFDPYRQAAARVATALRISRAASEKLVAFADAGTNRVPALLSQLRDGRLTPMMFETCVRRVELVSVEHIDEVDYTLAETLGGVGALSQRRTEAIVDRVVYKIDPDADRHRRDRAELRKDARVKPIDDGLASLMVIASAEDAALAMGAVEALVDACCDHDPRSKRARRAAAAIARLRGLPFTCACERDDCTATLDDDGLSTAQAKIVLYAICDSSTLAGGDEPGYLDGHGVLSAEHVRDIAQRDETIVRPVDLADLIEPAAPVAPVDTSAEASDPPPGARQRPRPDNPDARLGEETRPEPEFRISRTALPSDPYRPTTTTAVIARFLFGTCTTPGCTRPAWRCDLDHVEEFDQICPDRGGPTCLCNLNPKCRHHHLQKTHGRTRIIDGSVGAEADWRVESWWCDDQFVDENGDYWTSTTTPEGYTVAQKALNQWLFPGLGRLRCPHIENGVRVSTTSSAPAPRRAQTRTEAKHAWRRAHRARNRRRSEAEAIANPPPF</sequence>
<organism evidence="3 4">
    <name type="scientific">Gordonia alkaliphila</name>
    <dbReference type="NCBI Taxonomy" id="1053547"/>
    <lineage>
        <taxon>Bacteria</taxon>
        <taxon>Bacillati</taxon>
        <taxon>Actinomycetota</taxon>
        <taxon>Actinomycetes</taxon>
        <taxon>Mycobacteriales</taxon>
        <taxon>Gordoniaceae</taxon>
        <taxon>Gordonia</taxon>
    </lineage>
</organism>
<dbReference type="RefSeq" id="WP_246995989.1">
    <property type="nucleotide sequence ID" value="NZ_BAABIE010000002.1"/>
</dbReference>
<dbReference type="EMBL" id="BAABIE010000002">
    <property type="protein sequence ID" value="GAA4739303.1"/>
    <property type="molecule type" value="Genomic_DNA"/>
</dbReference>
<evidence type="ECO:0000313" key="3">
    <source>
        <dbReference type="EMBL" id="GAA4739303.1"/>
    </source>
</evidence>